<comment type="caution">
    <text evidence="1">The sequence shown here is derived from an EMBL/GenBank/DDBJ whole genome shotgun (WGS) entry which is preliminary data.</text>
</comment>
<accession>A0ABT6UFW3</accession>
<organism evidence="1 2">
    <name type="scientific">Shewanella xiamenensis</name>
    <dbReference type="NCBI Taxonomy" id="332186"/>
    <lineage>
        <taxon>Bacteria</taxon>
        <taxon>Pseudomonadati</taxon>
        <taxon>Pseudomonadota</taxon>
        <taxon>Gammaproteobacteria</taxon>
        <taxon>Alteromonadales</taxon>
        <taxon>Shewanellaceae</taxon>
        <taxon>Shewanella</taxon>
    </lineage>
</organism>
<evidence type="ECO:0000313" key="2">
    <source>
        <dbReference type="Proteomes" id="UP001159075"/>
    </source>
</evidence>
<protein>
    <submittedName>
        <fullName evidence="1">Uncharacterized protein</fullName>
    </submittedName>
</protein>
<proteinExistence type="predicted"/>
<dbReference type="RefSeq" id="WP_282679601.1">
    <property type="nucleotide sequence ID" value="NZ_CP106875.1"/>
</dbReference>
<reference evidence="1 2" key="1">
    <citation type="submission" date="2022-09" db="EMBL/GenBank/DDBJ databases">
        <title>The outer-membrane cytochrome OmcA is essential for infection of Shewanella oneidensis by a zebrafish-associated bacteriophage.</title>
        <authorList>
            <person name="Grenfell A.W."/>
            <person name="Intile P."/>
            <person name="Mcfarlane J."/>
            <person name="Leung D."/>
            <person name="Abdalla K."/>
            <person name="Wold M."/>
            <person name="Kees E."/>
            <person name="Gralnick J."/>
        </authorList>
    </citation>
    <scope>NUCLEOTIDE SEQUENCE [LARGE SCALE GENOMIC DNA]</scope>
    <source>
        <strain evidence="1 2">NF-5</strain>
    </source>
</reference>
<gene>
    <name evidence="1" type="ORF">ODY93_13705</name>
</gene>
<dbReference type="EMBL" id="JAOTLW010000013">
    <property type="protein sequence ID" value="MDI5832630.1"/>
    <property type="molecule type" value="Genomic_DNA"/>
</dbReference>
<sequence>MTHVNKPLIRDFVFNAAMAMIKFNESQFGYNSPVCAAQRTKVFSKMVSMHVSGDNSNTLNVTNDEGQCLNFCSTGIGDSVLHPELGIVSLSEAISQTNQIDNPTVYDQKTLSSLTDELCSNLNTYNLNLPQYASARSDLGSKAVKTCEMLTRQFKLWSNQSRLDYINLICESANESVKAILGNWKEEVHCKNLSITLDEKSNGEIILTSFKSKGKSILSHTFYPIEAMCQWNDITSQTSSPLQPLDYKSSKIDPNDSSIYLTNEDINSTIDRFMQLEVTKNAFTKYIERMFNVGLAPTLTTASQFGAPNNYPYYLLLSNVPGHDAKLGVQYLLADADDCGSVDKNFLELLSKAIRKLKSDEISLNSEEVAEALIEQGVDLIALTDIESYNKIPYWQGQISSVEKSGLIEAYGSRCVQIKLNSLIDEIDSELTLKDEFTHTDPQIEQALSL</sequence>
<keyword evidence="2" id="KW-1185">Reference proteome</keyword>
<name>A0ABT6UFW3_9GAMM</name>
<evidence type="ECO:0000313" key="1">
    <source>
        <dbReference type="EMBL" id="MDI5832630.1"/>
    </source>
</evidence>
<dbReference type="Proteomes" id="UP001159075">
    <property type="component" value="Unassembled WGS sequence"/>
</dbReference>